<dbReference type="EMBL" id="FRFE01000023">
    <property type="protein sequence ID" value="SHO51111.1"/>
    <property type="molecule type" value="Genomic_DNA"/>
</dbReference>
<protein>
    <recommendedName>
        <fullName evidence="7">Taurine--pyruvate aminotransferase</fullName>
        <ecNumber evidence="6">2.6.1.77</ecNumber>
    </recommendedName>
    <alternativeName>
        <fullName evidence="8">Taurine:pyruvate aminotransferase</fullName>
    </alternativeName>
</protein>
<dbReference type="GO" id="GO:0031299">
    <property type="term" value="F:taurine-pyruvate aminotransferase activity"/>
    <property type="evidence" value="ECO:0007669"/>
    <property type="project" value="UniProtKB-EC"/>
</dbReference>
<comment type="cofactor">
    <cofactor evidence="1">
        <name>pyridoxal 5'-phosphate</name>
        <dbReference type="ChEBI" id="CHEBI:597326"/>
    </cofactor>
</comment>
<dbReference type="InterPro" id="IPR005814">
    <property type="entry name" value="Aminotrans_3"/>
</dbReference>
<keyword evidence="2 10" id="KW-0032">Aminotransferase</keyword>
<evidence type="ECO:0000256" key="1">
    <source>
        <dbReference type="ARBA" id="ARBA00001933"/>
    </source>
</evidence>
<proteinExistence type="inferred from homology"/>
<evidence type="ECO:0000313" key="11">
    <source>
        <dbReference type="Proteomes" id="UP000184603"/>
    </source>
</evidence>
<dbReference type="CDD" id="cd00610">
    <property type="entry name" value="OAT_like"/>
    <property type="match status" value="1"/>
</dbReference>
<dbReference type="NCBIfam" id="NF008570">
    <property type="entry name" value="PRK11522.1"/>
    <property type="match status" value="1"/>
</dbReference>
<dbReference type="InterPro" id="IPR049704">
    <property type="entry name" value="Aminotrans_3_PPA_site"/>
</dbReference>
<evidence type="ECO:0000256" key="3">
    <source>
        <dbReference type="ARBA" id="ARBA00022898"/>
    </source>
</evidence>
<comment type="similarity">
    <text evidence="9">Belongs to the class-III pyridoxal-phosphate-dependent aminotransferase family.</text>
</comment>
<dbReference type="InterPro" id="IPR015421">
    <property type="entry name" value="PyrdxlP-dep_Trfase_major"/>
</dbReference>
<dbReference type="RefSeq" id="WP_200802420.1">
    <property type="nucleotide sequence ID" value="NZ_FRFE01000023.1"/>
</dbReference>
<evidence type="ECO:0000256" key="2">
    <source>
        <dbReference type="ARBA" id="ARBA00022576"/>
    </source>
</evidence>
<evidence type="ECO:0000256" key="6">
    <source>
        <dbReference type="ARBA" id="ARBA00067057"/>
    </source>
</evidence>
<keyword evidence="4" id="KW-0670">Pyruvate</keyword>
<dbReference type="PANTHER" id="PTHR11986:SF112">
    <property type="entry name" value="PUTRESCINE AMINOTRANSFERASE"/>
    <property type="match status" value="1"/>
</dbReference>
<dbReference type="STRING" id="1121416.SAMN02745220_03847"/>
<evidence type="ECO:0000313" key="10">
    <source>
        <dbReference type="EMBL" id="SHO51111.1"/>
    </source>
</evidence>
<dbReference type="FunFam" id="3.40.640.10:FF:000004">
    <property type="entry name" value="Acetylornithine aminotransferase"/>
    <property type="match status" value="1"/>
</dbReference>
<dbReference type="EC" id="2.6.1.77" evidence="6"/>
<keyword evidence="3 9" id="KW-0663">Pyridoxal phosphate</keyword>
<comment type="catalytic activity">
    <reaction evidence="5">
        <text>taurine + pyruvate = sulfoacetaldehyde + L-alanine</text>
        <dbReference type="Rhea" id="RHEA:10420"/>
        <dbReference type="ChEBI" id="CHEBI:15361"/>
        <dbReference type="ChEBI" id="CHEBI:57972"/>
        <dbReference type="ChEBI" id="CHEBI:58246"/>
        <dbReference type="ChEBI" id="CHEBI:507393"/>
        <dbReference type="EC" id="2.6.1.77"/>
    </reaction>
    <physiologicalReaction direction="left-to-right" evidence="5">
        <dbReference type="Rhea" id="RHEA:10421"/>
    </physiologicalReaction>
</comment>
<dbReference type="GO" id="GO:0009447">
    <property type="term" value="P:putrescine catabolic process"/>
    <property type="evidence" value="ECO:0007669"/>
    <property type="project" value="TreeGrafter"/>
</dbReference>
<dbReference type="GO" id="GO:0033094">
    <property type="term" value="F:putrescine--2-oxoglutarate transaminase activity"/>
    <property type="evidence" value="ECO:0007669"/>
    <property type="project" value="TreeGrafter"/>
</dbReference>
<evidence type="ECO:0000256" key="9">
    <source>
        <dbReference type="RuleBase" id="RU003560"/>
    </source>
</evidence>
<evidence type="ECO:0000256" key="7">
    <source>
        <dbReference type="ARBA" id="ARBA00074603"/>
    </source>
</evidence>
<dbReference type="Gene3D" id="3.90.1150.10">
    <property type="entry name" value="Aspartate Aminotransferase, domain 1"/>
    <property type="match status" value="1"/>
</dbReference>
<dbReference type="Gene3D" id="3.40.640.10">
    <property type="entry name" value="Type I PLP-dependent aspartate aminotransferase-like (Major domain)"/>
    <property type="match status" value="1"/>
</dbReference>
<dbReference type="PROSITE" id="PS00600">
    <property type="entry name" value="AA_TRANSFER_CLASS_3"/>
    <property type="match status" value="1"/>
</dbReference>
<dbReference type="GO" id="GO:0030170">
    <property type="term" value="F:pyridoxal phosphate binding"/>
    <property type="evidence" value="ECO:0007669"/>
    <property type="project" value="InterPro"/>
</dbReference>
<dbReference type="PIRSF" id="PIRSF000521">
    <property type="entry name" value="Transaminase_4ab_Lys_Orn"/>
    <property type="match status" value="1"/>
</dbReference>
<dbReference type="InterPro" id="IPR015424">
    <property type="entry name" value="PyrdxlP-dep_Trfase"/>
</dbReference>
<dbReference type="Proteomes" id="UP000184603">
    <property type="component" value="Unassembled WGS sequence"/>
</dbReference>
<evidence type="ECO:0000256" key="8">
    <source>
        <dbReference type="ARBA" id="ARBA00078212"/>
    </source>
</evidence>
<accession>A0A1M7YEV3</accession>
<reference evidence="10 11" key="1">
    <citation type="submission" date="2016-12" db="EMBL/GenBank/DDBJ databases">
        <authorList>
            <person name="Song W.-J."/>
            <person name="Kurnit D.M."/>
        </authorList>
    </citation>
    <scope>NUCLEOTIDE SEQUENCE [LARGE SCALE GENOMIC DNA]</scope>
    <source>
        <strain evidence="10 11">DSM 18488</strain>
    </source>
</reference>
<dbReference type="SUPFAM" id="SSF53383">
    <property type="entry name" value="PLP-dependent transferases"/>
    <property type="match status" value="1"/>
</dbReference>
<name>A0A1M7YEV3_9BACT</name>
<organism evidence="10 11">
    <name type="scientific">Desulfopila aestuarii DSM 18488</name>
    <dbReference type="NCBI Taxonomy" id="1121416"/>
    <lineage>
        <taxon>Bacteria</taxon>
        <taxon>Pseudomonadati</taxon>
        <taxon>Thermodesulfobacteriota</taxon>
        <taxon>Desulfobulbia</taxon>
        <taxon>Desulfobulbales</taxon>
        <taxon>Desulfocapsaceae</taxon>
        <taxon>Desulfopila</taxon>
    </lineage>
</organism>
<evidence type="ECO:0000256" key="4">
    <source>
        <dbReference type="ARBA" id="ARBA00023317"/>
    </source>
</evidence>
<sequence>MTLESATSTMTTKPCDRDVQLAWREAQRMIDLISTPEAEVSEQDRKWIAQTTYQNFANHINKGFLEYRKSVTETSDFSLTDWYGEGSIMRDVLGREFIDMLGGFGLYSHGIRHPKIVAAAKAQLDRSPQYSQEMLDPMRAHLAKVIANLTPGDIQYGFFANSGTEAVEGAMKLAKLYTGRKGFISTLSGFHGKTLGSLSLIGKSVYREPLLPLLEGVRQVPFGDADAVEMVLHAAKTVGDGIAGVVVEPIQGEAGAVVPPDDYWPRLRELCDKYDTLLIADEVQTGFGRTGKIFGVDHWDVTPDIMCFGKALGGGVVAMSGFFSTAKIWKCLEPNPFMHTTTTGGNPLACAAAMAGITVMLEEDLPRQAAEKGEYLIGRFIELKEKYPHILQDFRGKGLLLAMIFPTDEIGYKVAAGLFSRRVLTAGTLTNARSIRIEPALTVSYEILDEMLRRVDDTMANIVF</sequence>
<keyword evidence="11" id="KW-1185">Reference proteome</keyword>
<dbReference type="Pfam" id="PF00202">
    <property type="entry name" value="Aminotran_3"/>
    <property type="match status" value="1"/>
</dbReference>
<dbReference type="GO" id="GO:0042802">
    <property type="term" value="F:identical protein binding"/>
    <property type="evidence" value="ECO:0007669"/>
    <property type="project" value="TreeGrafter"/>
</dbReference>
<keyword evidence="10" id="KW-0808">Transferase</keyword>
<dbReference type="AlphaFoldDB" id="A0A1M7YEV3"/>
<dbReference type="InterPro" id="IPR050103">
    <property type="entry name" value="Class-III_PLP-dep_AT"/>
</dbReference>
<gene>
    <name evidence="10" type="ORF">SAMN02745220_03847</name>
</gene>
<dbReference type="InterPro" id="IPR015422">
    <property type="entry name" value="PyrdxlP-dep_Trfase_small"/>
</dbReference>
<dbReference type="PANTHER" id="PTHR11986">
    <property type="entry name" value="AMINOTRANSFERASE CLASS III"/>
    <property type="match status" value="1"/>
</dbReference>
<evidence type="ECO:0000256" key="5">
    <source>
        <dbReference type="ARBA" id="ARBA00052998"/>
    </source>
</evidence>